<evidence type="ECO:0000313" key="2">
    <source>
        <dbReference type="EMBL" id="EAQ82112.1"/>
    </source>
</evidence>
<keyword evidence="1" id="KW-0812">Transmembrane</keyword>
<sequence length="36" mass="3663">MGIGILELLIVGVIGAGMVVGLLVAVIFVVKLAQKK</sequence>
<reference evidence="2 3" key="1">
    <citation type="submission" date="2006-02" db="EMBL/GenBank/DDBJ databases">
        <authorList>
            <person name="Amann R."/>
            <person name="Ferriera S."/>
            <person name="Johnson J."/>
            <person name="Kravitz S."/>
            <person name="Halpern A."/>
            <person name="Remington K."/>
            <person name="Beeson K."/>
            <person name="Tran B."/>
            <person name="Rogers Y.-H."/>
            <person name="Friedman R."/>
            <person name="Venter J.C."/>
        </authorList>
    </citation>
    <scope>NUCLEOTIDE SEQUENCE [LARGE SCALE GENOMIC DNA]</scope>
    <source>
        <strain evidence="2 3">DSM 3645</strain>
    </source>
</reference>
<proteinExistence type="predicted"/>
<keyword evidence="1" id="KW-1133">Transmembrane helix</keyword>
<accession>A3ZME3</accession>
<evidence type="ECO:0000313" key="3">
    <source>
        <dbReference type="Proteomes" id="UP000004358"/>
    </source>
</evidence>
<protein>
    <submittedName>
        <fullName evidence="2">Uncharacterized protein</fullName>
    </submittedName>
</protein>
<keyword evidence="1" id="KW-0472">Membrane</keyword>
<dbReference type="Proteomes" id="UP000004358">
    <property type="component" value="Unassembled WGS sequence"/>
</dbReference>
<dbReference type="HOGENOM" id="CLU_3354849_0_0_0"/>
<gene>
    <name evidence="2" type="ORF">DSM3645_00320</name>
</gene>
<dbReference type="STRING" id="314230.DSM3645_00320"/>
<dbReference type="AlphaFoldDB" id="A3ZME3"/>
<dbReference type="EMBL" id="AANZ01000002">
    <property type="protein sequence ID" value="EAQ82112.1"/>
    <property type="molecule type" value="Genomic_DNA"/>
</dbReference>
<feature type="transmembrane region" description="Helical" evidence="1">
    <location>
        <begin position="6"/>
        <end position="30"/>
    </location>
</feature>
<comment type="caution">
    <text evidence="2">The sequence shown here is derived from an EMBL/GenBank/DDBJ whole genome shotgun (WGS) entry which is preliminary data.</text>
</comment>
<organism evidence="2 3">
    <name type="scientific">Blastopirellula marina DSM 3645</name>
    <dbReference type="NCBI Taxonomy" id="314230"/>
    <lineage>
        <taxon>Bacteria</taxon>
        <taxon>Pseudomonadati</taxon>
        <taxon>Planctomycetota</taxon>
        <taxon>Planctomycetia</taxon>
        <taxon>Pirellulales</taxon>
        <taxon>Pirellulaceae</taxon>
        <taxon>Blastopirellula</taxon>
    </lineage>
</organism>
<evidence type="ECO:0000256" key="1">
    <source>
        <dbReference type="SAM" id="Phobius"/>
    </source>
</evidence>
<name>A3ZME3_9BACT</name>